<dbReference type="Pfam" id="PF24931">
    <property type="entry name" value="ACT_ACR9_3rd"/>
    <property type="match status" value="1"/>
</dbReference>
<feature type="domain" description="HD" evidence="10">
    <location>
        <begin position="485"/>
        <end position="607"/>
    </location>
</feature>
<dbReference type="SUPFAM" id="SSF55021">
    <property type="entry name" value="ACT-like"/>
    <property type="match status" value="2"/>
</dbReference>
<dbReference type="EC" id="2.7.7.59" evidence="7"/>
<dbReference type="GO" id="GO:0006808">
    <property type="term" value="P:regulation of nitrogen utilization"/>
    <property type="evidence" value="ECO:0007669"/>
    <property type="project" value="UniProtKB-UniRule"/>
</dbReference>
<comment type="catalytic activity">
    <reaction evidence="7">
        <text>[protein-PII]-L-tyrosine + UTP = [protein-PII]-uridylyl-L-tyrosine + diphosphate</text>
        <dbReference type="Rhea" id="RHEA:13673"/>
        <dbReference type="Rhea" id="RHEA-COMP:12147"/>
        <dbReference type="Rhea" id="RHEA-COMP:12148"/>
        <dbReference type="ChEBI" id="CHEBI:33019"/>
        <dbReference type="ChEBI" id="CHEBI:46398"/>
        <dbReference type="ChEBI" id="CHEBI:46858"/>
        <dbReference type="ChEBI" id="CHEBI:90602"/>
        <dbReference type="EC" id="2.7.7.59"/>
    </reaction>
</comment>
<feature type="domain" description="ACT" evidence="9">
    <location>
        <begin position="725"/>
        <end position="812"/>
    </location>
</feature>
<keyword evidence="6 7" id="KW-0511">Multifunctional enzyme</keyword>
<dbReference type="PANTHER" id="PTHR47320:SF1">
    <property type="entry name" value="BIFUNCTIONAL URIDYLYLTRANSFERASE_URIDYLYL-REMOVING ENZYME"/>
    <property type="match status" value="1"/>
</dbReference>
<evidence type="ECO:0000259" key="10">
    <source>
        <dbReference type="PROSITE" id="PS51831"/>
    </source>
</evidence>
<keyword evidence="4 7" id="KW-0378">Hydrolase</keyword>
<comment type="function">
    <text evidence="7">Modifies, by uridylylation and deuridylylation, the PII regulatory proteins (GlnB and homologs), in response to the nitrogen status of the cell that GlnD senses through the glutamine level. Under low glutamine levels, catalyzes the conversion of the PII proteins and UTP to PII-UMP and PPi, while under higher glutamine levels, GlnD hydrolyzes PII-UMP to PII and UMP (deuridylylation). Thus, controls uridylylation state and activity of the PII proteins, and plays an important role in the regulation of nitrogen metabolism.</text>
</comment>
<gene>
    <name evidence="7" type="primary">glnD</name>
    <name evidence="11" type="ORF">FIV46_09805</name>
</gene>
<evidence type="ECO:0000256" key="5">
    <source>
        <dbReference type="ARBA" id="ARBA00022842"/>
    </source>
</evidence>
<dbReference type="OrthoDB" id="9758038at2"/>
<comment type="activity regulation">
    <text evidence="7">Uridylyltransferase (UTase) activity is inhibited by glutamine, while glutamine activates uridylyl-removing (UR) activity.</text>
</comment>
<name>A0A501PI44_9PROT</name>
<comment type="similarity">
    <text evidence="7">Belongs to the GlnD family.</text>
</comment>
<evidence type="ECO:0000259" key="9">
    <source>
        <dbReference type="PROSITE" id="PS51671"/>
    </source>
</evidence>
<evidence type="ECO:0000256" key="1">
    <source>
        <dbReference type="ARBA" id="ARBA00022679"/>
    </source>
</evidence>
<comment type="domain">
    <text evidence="7">Has four distinct domains: an N-terminal nucleotidyltransferase (NT) domain responsible for UTase activity, a central HD domain that encodes UR activity, and two C-terminal ACT domains that seem to have a role in glutamine sensing.</text>
</comment>
<dbReference type="SMART" id="SM00471">
    <property type="entry name" value="HDc"/>
    <property type="match status" value="1"/>
</dbReference>
<evidence type="ECO:0000313" key="11">
    <source>
        <dbReference type="EMBL" id="TPD59777.1"/>
    </source>
</evidence>
<dbReference type="EC" id="3.1.4.-" evidence="7"/>
<dbReference type="InterPro" id="IPR010043">
    <property type="entry name" value="UTase/UR"/>
</dbReference>
<dbReference type="InterPro" id="IPR043519">
    <property type="entry name" value="NT_sf"/>
</dbReference>
<evidence type="ECO:0000256" key="8">
    <source>
        <dbReference type="SAM" id="MobiDB-lite"/>
    </source>
</evidence>
<feature type="region of interest" description="Uridylyltransferase" evidence="7">
    <location>
        <begin position="1"/>
        <end position="369"/>
    </location>
</feature>
<evidence type="ECO:0000256" key="4">
    <source>
        <dbReference type="ARBA" id="ARBA00022801"/>
    </source>
</evidence>
<dbReference type="InterPro" id="IPR006674">
    <property type="entry name" value="HD_domain"/>
</dbReference>
<sequence length="929" mass="106986">MRKVRNHKKIIDPDKLRQAFDQFKDDHSADSVRKPLLELLKKTYQQGFDEIHRRCDAGESGMVLVRAQSYLTDEIIKFIYDVATGFIFFQPNPTKSEQLCLVAIGGYGRGEMAPYSDIDLLFLLPYKQTPWGEQVVEYMLYLMWDMGLKVGHATRTVNECIRLSKSDLTIQTSLLESRYIWGQKELFDEFLTRYDKEVIAGHEPEFIEGKLAERDERHHKMGDSRYVVEPNLKDGKGGLRDLQTLYWISKFIYGVHSVSEVVKKGVFTKEEYRQFQKAARFFYTVRCHLHYLVGRPEERITFDVQKTLAEKLGYADRPGSSGVERFMKHYFLTAKNVGDLTRIFCSYLEAKHKRKPRLKMPSFGLKKKKIDGFPVDGSRISITSAKTIADNPVEMIRIFYVAQKYNLDIHPRALRLIRQNLKKIDREVRNDPVANHLFLEILTYRKGPGSILRMMNEAGVFGRFIPDFGRVVAQMQYDMYHVYTVDEHTIRAIELLSEVEQGTLAEDHPLANEIIHKVISRRVLYVAVLLHDIAKGRKGDHSVLGEEVARKLCPRFGLSAAETETVAWLVRWHLLMTMVAFKRDLNDPKTIADFANQVQSPERLRLLLVLTVVDIRAVGPKIWNGWKGQLLRDLYYNSEEYLLGGQIEGSHQHRIRETIADLRKGLSKWSDSEFEKFTDKFYDSFWLALDDAHLLRLAETVREADEKGETLTITTRSDEFREITELTIYTPDHPGLFARITGAIAVSGASIQDAKIFTTKDGMALDTFWIQESDESAFDDKTKQEKLKQNIRDTLLGKILPREVLEKRRSAKVSKRTAVFTVEPVVLIDNNASNTFTVIEVNGLDRVGFLYDLSRTLMDLKVTIGSAHIATYGERAIAVFFLKDLFGHKITHKTKLNQIEKKLLEVLSEDKSSGRVERKKTDKKVLEAS</sequence>
<keyword evidence="2 7" id="KW-0548">Nucleotidyltransferase</keyword>
<dbReference type="NCBIfam" id="TIGR01693">
    <property type="entry name" value="UTase_glnD"/>
    <property type="match status" value="1"/>
</dbReference>
<keyword evidence="3" id="KW-0677">Repeat</keyword>
<comment type="caution">
    <text evidence="11">The sequence shown here is derived from an EMBL/GenBank/DDBJ whole genome shotgun (WGS) entry which is preliminary data.</text>
</comment>
<dbReference type="InterPro" id="IPR013546">
    <property type="entry name" value="PII_UdlTrfase/GS_AdlTrfase"/>
</dbReference>
<evidence type="ECO:0000256" key="7">
    <source>
        <dbReference type="HAMAP-Rule" id="MF_00277"/>
    </source>
</evidence>
<keyword evidence="12" id="KW-1185">Reference proteome</keyword>
<dbReference type="InterPro" id="IPR045865">
    <property type="entry name" value="ACT-like_dom_sf"/>
</dbReference>
<dbReference type="CDD" id="cd04899">
    <property type="entry name" value="ACT_ACR-UUR-like_2"/>
    <property type="match status" value="1"/>
</dbReference>
<evidence type="ECO:0000256" key="3">
    <source>
        <dbReference type="ARBA" id="ARBA00022737"/>
    </source>
</evidence>
<evidence type="ECO:0000256" key="6">
    <source>
        <dbReference type="ARBA" id="ARBA00023268"/>
    </source>
</evidence>
<keyword evidence="5 7" id="KW-0460">Magnesium</keyword>
<dbReference type="CDD" id="cd00077">
    <property type="entry name" value="HDc"/>
    <property type="match status" value="1"/>
</dbReference>
<dbReference type="SUPFAM" id="SSF81593">
    <property type="entry name" value="Nucleotidyltransferase substrate binding subunit/domain"/>
    <property type="match status" value="1"/>
</dbReference>
<organism evidence="11 12">
    <name type="scientific">Emcibacter nanhaiensis</name>
    <dbReference type="NCBI Taxonomy" id="1505037"/>
    <lineage>
        <taxon>Bacteria</taxon>
        <taxon>Pseudomonadati</taxon>
        <taxon>Pseudomonadota</taxon>
        <taxon>Alphaproteobacteria</taxon>
        <taxon>Emcibacterales</taxon>
        <taxon>Emcibacteraceae</taxon>
        <taxon>Emcibacter</taxon>
    </lineage>
</organism>
<dbReference type="AlphaFoldDB" id="A0A501PI44"/>
<dbReference type="SUPFAM" id="SSF81301">
    <property type="entry name" value="Nucleotidyltransferase"/>
    <property type="match status" value="1"/>
</dbReference>
<dbReference type="RefSeq" id="WP_139940749.1">
    <property type="nucleotide sequence ID" value="NZ_JBHSYP010000006.1"/>
</dbReference>
<comment type="caution">
    <text evidence="7">Lacks conserved residue(s) required for the propagation of feature annotation.</text>
</comment>
<dbReference type="InterPro" id="IPR002912">
    <property type="entry name" value="ACT_dom"/>
</dbReference>
<evidence type="ECO:0000256" key="2">
    <source>
        <dbReference type="ARBA" id="ARBA00022695"/>
    </source>
</evidence>
<comment type="catalytic activity">
    <reaction evidence="7">
        <text>[protein-PII]-uridylyl-L-tyrosine + H2O = [protein-PII]-L-tyrosine + UMP + H(+)</text>
        <dbReference type="Rhea" id="RHEA:48600"/>
        <dbReference type="Rhea" id="RHEA-COMP:12147"/>
        <dbReference type="Rhea" id="RHEA-COMP:12148"/>
        <dbReference type="ChEBI" id="CHEBI:15377"/>
        <dbReference type="ChEBI" id="CHEBI:15378"/>
        <dbReference type="ChEBI" id="CHEBI:46858"/>
        <dbReference type="ChEBI" id="CHEBI:57865"/>
        <dbReference type="ChEBI" id="CHEBI:90602"/>
    </reaction>
</comment>
<dbReference type="CDD" id="cd05401">
    <property type="entry name" value="NT_GlnE_GlnD_like"/>
    <property type="match status" value="1"/>
</dbReference>
<keyword evidence="1 7" id="KW-0808">Transferase</keyword>
<dbReference type="SUPFAM" id="SSF81891">
    <property type="entry name" value="Poly A polymerase C-terminal region-like"/>
    <property type="match status" value="1"/>
</dbReference>
<dbReference type="PROSITE" id="PS51831">
    <property type="entry name" value="HD"/>
    <property type="match status" value="1"/>
</dbReference>
<dbReference type="PANTHER" id="PTHR47320">
    <property type="entry name" value="BIFUNCTIONAL URIDYLYLTRANSFERASE/URIDYLYL-REMOVING ENZYME"/>
    <property type="match status" value="1"/>
</dbReference>
<feature type="domain" description="ACT" evidence="9">
    <location>
        <begin position="838"/>
        <end position="918"/>
    </location>
</feature>
<dbReference type="HAMAP" id="MF_00277">
    <property type="entry name" value="PII_uridylyl_transf"/>
    <property type="match status" value="1"/>
</dbReference>
<dbReference type="NCBIfam" id="NF003467">
    <property type="entry name" value="PRK05092.1"/>
    <property type="match status" value="1"/>
</dbReference>
<dbReference type="Proteomes" id="UP000319148">
    <property type="component" value="Unassembled WGS sequence"/>
</dbReference>
<reference evidence="12" key="1">
    <citation type="submission" date="2019-06" db="EMBL/GenBank/DDBJ databases">
        <title>The complete genome of Emcibacter congregatus ZYLT.</title>
        <authorList>
            <person name="Zhao Z."/>
        </authorList>
    </citation>
    <scope>NUCLEOTIDE SEQUENCE [LARGE SCALE GENOMIC DNA]</scope>
    <source>
        <strain evidence="12">MCCC 1A06723</strain>
    </source>
</reference>
<dbReference type="Pfam" id="PF08335">
    <property type="entry name" value="GlnD_UR_UTase"/>
    <property type="match status" value="1"/>
</dbReference>
<dbReference type="PIRSF" id="PIRSF006288">
    <property type="entry name" value="PII_uridyltransf"/>
    <property type="match status" value="1"/>
</dbReference>
<accession>A0A501PI44</accession>
<dbReference type="CDD" id="cd04900">
    <property type="entry name" value="ACT_UUR-like_1"/>
    <property type="match status" value="1"/>
</dbReference>
<evidence type="ECO:0000313" key="12">
    <source>
        <dbReference type="Proteomes" id="UP000319148"/>
    </source>
</evidence>
<dbReference type="EMBL" id="VFIY01000010">
    <property type="protein sequence ID" value="TPD59777.1"/>
    <property type="molecule type" value="Genomic_DNA"/>
</dbReference>
<dbReference type="Gene3D" id="1.10.3090.10">
    <property type="entry name" value="cca-adding enzyme, domain 2"/>
    <property type="match status" value="1"/>
</dbReference>
<dbReference type="PROSITE" id="PS51671">
    <property type="entry name" value="ACT"/>
    <property type="match status" value="2"/>
</dbReference>
<proteinExistence type="inferred from homology"/>
<dbReference type="Pfam" id="PF01966">
    <property type="entry name" value="HD"/>
    <property type="match status" value="1"/>
</dbReference>
<protein>
    <recommendedName>
        <fullName evidence="7">Bifunctional uridylyltransferase/uridylyl-removing enzyme</fullName>
        <shortName evidence="7">UTase/UR</shortName>
    </recommendedName>
    <alternativeName>
        <fullName evidence="7">Bifunctional [protein-PII] modification enzyme</fullName>
    </alternativeName>
    <alternativeName>
        <fullName evidence="7">Bifunctional nitrogen sensor protein</fullName>
    </alternativeName>
    <domain>
        <recommendedName>
            <fullName evidence="7">[Protein-PII] uridylyltransferase</fullName>
            <shortName evidence="7">PII uridylyltransferase</shortName>
            <shortName evidence="7">UTase</shortName>
            <ecNumber evidence="7">2.7.7.59</ecNumber>
        </recommendedName>
    </domain>
    <domain>
        <recommendedName>
            <fullName evidence="7">[Protein-PII]-UMP uridylyl-removing enzyme</fullName>
            <shortName evidence="7">UR</shortName>
            <ecNumber evidence="7">3.1.4.-</ecNumber>
        </recommendedName>
    </domain>
</protein>
<feature type="region of interest" description="Disordered" evidence="8">
    <location>
        <begin position="910"/>
        <end position="929"/>
    </location>
</feature>
<dbReference type="GO" id="GO:0008081">
    <property type="term" value="F:phosphoric diester hydrolase activity"/>
    <property type="evidence" value="ECO:0007669"/>
    <property type="project" value="UniProtKB-UniRule"/>
</dbReference>
<comment type="cofactor">
    <cofactor evidence="7">
        <name>Mg(2+)</name>
        <dbReference type="ChEBI" id="CHEBI:18420"/>
    </cofactor>
</comment>
<dbReference type="Gene3D" id="3.30.460.10">
    <property type="entry name" value="Beta Polymerase, domain 2"/>
    <property type="match status" value="1"/>
</dbReference>
<dbReference type="InterPro" id="IPR003607">
    <property type="entry name" value="HD/PDEase_dom"/>
</dbReference>
<dbReference type="GO" id="GO:0008773">
    <property type="term" value="F:[protein-PII] uridylyltransferase activity"/>
    <property type="evidence" value="ECO:0007669"/>
    <property type="project" value="UniProtKB-UniRule"/>
</dbReference>